<dbReference type="SUPFAM" id="SSF50475">
    <property type="entry name" value="FMN-binding split barrel"/>
    <property type="match status" value="1"/>
</dbReference>
<dbReference type="Proteomes" id="UP001321475">
    <property type="component" value="Chromosome"/>
</dbReference>
<feature type="domain" description="General stress protein FMN-binding split barrel" evidence="1">
    <location>
        <begin position="15"/>
        <end position="158"/>
    </location>
</feature>
<dbReference type="Gene3D" id="2.30.110.10">
    <property type="entry name" value="Electron Transport, Fmn-binding Protein, Chain A"/>
    <property type="match status" value="1"/>
</dbReference>
<dbReference type="InterPro" id="IPR012349">
    <property type="entry name" value="Split_barrel_FMN-bd"/>
</dbReference>
<dbReference type="Pfam" id="PF16242">
    <property type="entry name" value="Pyrid_ox_like"/>
    <property type="match status" value="1"/>
</dbReference>
<dbReference type="EMBL" id="AP027729">
    <property type="protein sequence ID" value="BDZ41751.1"/>
    <property type="molecule type" value="Genomic_DNA"/>
</dbReference>
<dbReference type="PANTHER" id="PTHR34818">
    <property type="entry name" value="PROTEIN BLI-3"/>
    <property type="match status" value="1"/>
</dbReference>
<dbReference type="RefSeq" id="WP_286218847.1">
    <property type="nucleotide sequence ID" value="NZ_AP027729.1"/>
</dbReference>
<protein>
    <submittedName>
        <fullName evidence="2">General stress protein</fullName>
    </submittedName>
</protein>
<sequence>MSPRTGAEPATDEQLGTVRGIVRDTRIAMLTTLAQDGSLVSRPMGVQETEFDGDLWFFADADAHAAGEVAHDARANAAFVGSSSWLSISGRVGVVRDQETIRELWGAGAEAWFPDGPETPGVVLLRLHAETAEFWSAPGGRLVTAVSFVKAKVTGERFEGGQNETVGL</sequence>
<evidence type="ECO:0000313" key="3">
    <source>
        <dbReference type="Proteomes" id="UP001321475"/>
    </source>
</evidence>
<evidence type="ECO:0000313" key="2">
    <source>
        <dbReference type="EMBL" id="BDZ41751.1"/>
    </source>
</evidence>
<proteinExistence type="predicted"/>
<evidence type="ECO:0000259" key="1">
    <source>
        <dbReference type="Pfam" id="PF16242"/>
    </source>
</evidence>
<reference evidence="3" key="1">
    <citation type="journal article" date="2019" name="Int. J. Syst. Evol. Microbiol.">
        <title>The Global Catalogue of Microorganisms (GCM) 10K type strain sequencing project: providing services to taxonomists for standard genome sequencing and annotation.</title>
        <authorList>
            <consortium name="The Broad Institute Genomics Platform"/>
            <consortium name="The Broad Institute Genome Sequencing Center for Infectious Disease"/>
            <person name="Wu L."/>
            <person name="Ma J."/>
        </authorList>
    </citation>
    <scope>NUCLEOTIDE SEQUENCE [LARGE SCALE GENOMIC DNA]</scope>
    <source>
        <strain evidence="3">NBRC 108565</strain>
    </source>
</reference>
<dbReference type="InterPro" id="IPR038725">
    <property type="entry name" value="YdaG_split_barrel_FMN-bd"/>
</dbReference>
<keyword evidence="3" id="KW-1185">Reference proteome</keyword>
<dbReference type="InterPro" id="IPR052917">
    <property type="entry name" value="Stress-Dev_Protein"/>
</dbReference>
<name>A0ABM8G111_9CELL</name>
<gene>
    <name evidence="2" type="ORF">GCM10025865_10500</name>
</gene>
<organism evidence="2 3">
    <name type="scientific">Paraoerskovia sediminicola</name>
    <dbReference type="NCBI Taxonomy" id="1138587"/>
    <lineage>
        <taxon>Bacteria</taxon>
        <taxon>Bacillati</taxon>
        <taxon>Actinomycetota</taxon>
        <taxon>Actinomycetes</taxon>
        <taxon>Micrococcales</taxon>
        <taxon>Cellulomonadaceae</taxon>
        <taxon>Paraoerskovia</taxon>
    </lineage>
</organism>
<accession>A0ABM8G111</accession>
<dbReference type="PANTHER" id="PTHR34818:SF1">
    <property type="entry name" value="PROTEIN BLI-3"/>
    <property type="match status" value="1"/>
</dbReference>